<name>A0A923RIA6_9BACI</name>
<dbReference type="InterPro" id="IPR009057">
    <property type="entry name" value="Homeodomain-like_sf"/>
</dbReference>
<dbReference type="Pfam" id="PF13556">
    <property type="entry name" value="HTH_30"/>
    <property type="match status" value="1"/>
</dbReference>
<dbReference type="PANTHER" id="PTHR33744:SF15">
    <property type="entry name" value="CARBOHYDRATE DIACID REGULATOR"/>
    <property type="match status" value="1"/>
</dbReference>
<dbReference type="InterPro" id="IPR025736">
    <property type="entry name" value="PucR_C-HTH_dom"/>
</dbReference>
<evidence type="ECO:0000313" key="2">
    <source>
        <dbReference type="EMBL" id="MBC5636608.1"/>
    </source>
</evidence>
<reference evidence="2" key="1">
    <citation type="submission" date="2020-08" db="EMBL/GenBank/DDBJ databases">
        <title>Genome public.</title>
        <authorList>
            <person name="Liu C."/>
            <person name="Sun Q."/>
        </authorList>
    </citation>
    <scope>NUCLEOTIDE SEQUENCE</scope>
    <source>
        <strain evidence="2">BX22</strain>
    </source>
</reference>
<evidence type="ECO:0000259" key="1">
    <source>
        <dbReference type="Pfam" id="PF13556"/>
    </source>
</evidence>
<dbReference type="SUPFAM" id="SSF46689">
    <property type="entry name" value="Homeodomain-like"/>
    <property type="match status" value="1"/>
</dbReference>
<proteinExistence type="predicted"/>
<comment type="caution">
    <text evidence="2">The sequence shown here is derived from an EMBL/GenBank/DDBJ whole genome shotgun (WGS) entry which is preliminary data.</text>
</comment>
<dbReference type="PANTHER" id="PTHR33744">
    <property type="entry name" value="CARBOHYDRATE DIACID REGULATOR"/>
    <property type="match status" value="1"/>
</dbReference>
<dbReference type="Proteomes" id="UP000637359">
    <property type="component" value="Unassembled WGS sequence"/>
</dbReference>
<protein>
    <submittedName>
        <fullName evidence="2">Helix-turn-helix domain-containing protein</fullName>
    </submittedName>
</protein>
<feature type="domain" description="PucR C-terminal helix-turn-helix" evidence="1">
    <location>
        <begin position="235"/>
        <end position="290"/>
    </location>
</feature>
<keyword evidence="3" id="KW-1185">Reference proteome</keyword>
<dbReference type="InterPro" id="IPR042070">
    <property type="entry name" value="PucR_C-HTH_sf"/>
</dbReference>
<dbReference type="RefSeq" id="WP_186869311.1">
    <property type="nucleotide sequence ID" value="NZ_JACOOL010000004.1"/>
</dbReference>
<dbReference type="EMBL" id="JACOOL010000004">
    <property type="protein sequence ID" value="MBC5636608.1"/>
    <property type="molecule type" value="Genomic_DNA"/>
</dbReference>
<organism evidence="2 3">
    <name type="scientific">Ornithinibacillus hominis</name>
    <dbReference type="NCBI Taxonomy" id="2763055"/>
    <lineage>
        <taxon>Bacteria</taxon>
        <taxon>Bacillati</taxon>
        <taxon>Bacillota</taxon>
        <taxon>Bacilli</taxon>
        <taxon>Bacillales</taxon>
        <taxon>Bacillaceae</taxon>
        <taxon>Ornithinibacillus</taxon>
    </lineage>
</organism>
<evidence type="ECO:0000313" key="3">
    <source>
        <dbReference type="Proteomes" id="UP000637359"/>
    </source>
</evidence>
<dbReference type="AlphaFoldDB" id="A0A923RIA6"/>
<dbReference type="Gene3D" id="1.10.10.2840">
    <property type="entry name" value="PucR C-terminal helix-turn-helix domain"/>
    <property type="match status" value="1"/>
</dbReference>
<gene>
    <name evidence="2" type="ORF">H8S33_07195</name>
</gene>
<sequence>MIDNLKAYFPSLEHYTTIPAKLNNSLKWFLTSDSQLVGIHPDELQEKDLLLLSTFLTPYHNLFPSMTEEEKQWKNWIHTDEYPNNNSTFRFVYFQLPSKQIELSAFKSAINQLFEREVPILWENEQEGIIIESFNRELEDTISYKEIIDILISDLYINIRFFVGPYFHSNEGIKKYYQQIKAGAKLSFKCSQLQVITFLEAIPHILVDHADSSFNKDLPNLILQEFQDDKEFITMMEVFFKSNLNVSVAAKKLYMHRNSLQYRIDKYYEKTGIDVRIFHQALTVYLAILALNK</sequence>
<accession>A0A923RIA6</accession>
<dbReference type="InterPro" id="IPR051448">
    <property type="entry name" value="CdaR-like_regulators"/>
</dbReference>